<evidence type="ECO:0000313" key="1">
    <source>
        <dbReference type="EMBL" id="AKQ08370.1"/>
    </source>
</evidence>
<name>A0A218KBU5_9CAUD</name>
<dbReference type="EMBL" id="KT070867">
    <property type="protein sequence ID" value="AKQ08370.1"/>
    <property type="molecule type" value="Genomic_DNA"/>
</dbReference>
<accession>A0A218KBU5</accession>
<keyword evidence="2" id="KW-1185">Reference proteome</keyword>
<sequence>MGKVKMEDGTKYMSNETGDVWTLNEDYDGRWYIYRIDEQGGHHKTLSCSTPAMRTMLQLHYSIIEGLSLEEKVKSYDELYSWYLWLKRRTHNGKVNKGHVETFLQGIKKEFEGVDAE</sequence>
<organism evidence="1 2">
    <name type="scientific">Bacillus phage PBC2</name>
    <dbReference type="NCBI Taxonomy" id="1675029"/>
    <lineage>
        <taxon>Viruses</taxon>
        <taxon>Duplodnaviria</taxon>
        <taxon>Heunggongvirae</taxon>
        <taxon>Uroviricota</taxon>
        <taxon>Caudoviricetes</taxon>
        <taxon>Andregratiavirinae</taxon>
        <taxon>Haetaevirus</taxon>
        <taxon>Haetaevirus PBC2</taxon>
    </lineage>
</organism>
<dbReference type="Proteomes" id="UP000223102">
    <property type="component" value="Segment"/>
</dbReference>
<proteinExistence type="predicted"/>
<gene>
    <name evidence="1" type="ORF">PBC2_055</name>
</gene>
<protein>
    <submittedName>
        <fullName evidence="1">Uncharacterized protein</fullName>
    </submittedName>
</protein>
<evidence type="ECO:0000313" key="2">
    <source>
        <dbReference type="Proteomes" id="UP000223102"/>
    </source>
</evidence>
<reference evidence="1 2" key="1">
    <citation type="submission" date="2015-06" db="EMBL/GenBank/DDBJ databases">
        <title>Complete genome sequence of Bacillus cereus phage PBC2.</title>
        <authorList>
            <person name="Kong M."/>
            <person name="Ryu S."/>
        </authorList>
    </citation>
    <scope>NUCLEOTIDE SEQUENCE [LARGE SCALE GENOMIC DNA]</scope>
</reference>